<comment type="caution">
    <text evidence="1">The sequence shown here is derived from an EMBL/GenBank/DDBJ whole genome shotgun (WGS) entry which is preliminary data.</text>
</comment>
<protein>
    <submittedName>
        <fullName evidence="1">Uncharacterized protein</fullName>
    </submittedName>
</protein>
<name>A0ACC3AX18_9EURO</name>
<accession>A0ACC3AX18</accession>
<organism evidence="1 2">
    <name type="scientific">Aspergillus melleus</name>
    <dbReference type="NCBI Taxonomy" id="138277"/>
    <lineage>
        <taxon>Eukaryota</taxon>
        <taxon>Fungi</taxon>
        <taxon>Dikarya</taxon>
        <taxon>Ascomycota</taxon>
        <taxon>Pezizomycotina</taxon>
        <taxon>Eurotiomycetes</taxon>
        <taxon>Eurotiomycetidae</taxon>
        <taxon>Eurotiales</taxon>
        <taxon>Aspergillaceae</taxon>
        <taxon>Aspergillus</taxon>
        <taxon>Aspergillus subgen. Circumdati</taxon>
    </lineage>
</organism>
<dbReference type="Proteomes" id="UP001177260">
    <property type="component" value="Unassembled WGS sequence"/>
</dbReference>
<proteinExistence type="predicted"/>
<dbReference type="EMBL" id="JAOPJF010000050">
    <property type="protein sequence ID" value="KAK1142482.1"/>
    <property type="molecule type" value="Genomic_DNA"/>
</dbReference>
<reference evidence="1 2" key="1">
    <citation type="journal article" date="2023" name="ACS Omega">
        <title>Identification of the Neoaspergillic Acid Biosynthesis Gene Cluster by Establishing an In Vitro CRISPR-Ribonucleoprotein Genetic System in Aspergillus melleus.</title>
        <authorList>
            <person name="Yuan B."/>
            <person name="Grau M.F."/>
            <person name="Murata R.M."/>
            <person name="Torok T."/>
            <person name="Venkateswaran K."/>
            <person name="Stajich J.E."/>
            <person name="Wang C.C.C."/>
        </authorList>
    </citation>
    <scope>NUCLEOTIDE SEQUENCE [LARGE SCALE GENOMIC DNA]</scope>
    <source>
        <strain evidence="1 2">IMV 1140</strain>
    </source>
</reference>
<evidence type="ECO:0000313" key="2">
    <source>
        <dbReference type="Proteomes" id="UP001177260"/>
    </source>
</evidence>
<sequence>MTKGQQESLKVVIVGGSIAGLTLAHSLLRAHIDFVLLESNAEIAPQVGASIGILPNGARILDQLGVWNDFHEEVEALHSSFTWAEDGKLIVKGKVPELLHKRHGYPTAFLDRQILLDILYKHLGCDQGKVHLNKKVTRVEHLPIKVRVHCADDTVFEGDIAVGADGVRSKVRQEMWRYMESIGLKNETEKEKNAMTSEYSCVFGISSATPGLTPGHSHRTYADGFSFLTIVGKHGRVFWKEEIQQHVSPFLAKAITGDVKFSDVYGNAIVTTHLALEEACYRHWTMGRLVCIGDSAHKMTPNMGQGGNSAMESAALLSNYLFQFKNQEDHSYSAINSCLQAWQRARQLRANIICENANQLTRTEAFESPKDKFKATYLLPWMQGLLLDKISMGLIGAEKLDFLPLPARSTQGTMSFIQQYDRLSEPIWKRALSISSLLACYKIGSVAMDSTVVHFRPLLRSMLEEGAWSSKTGESVVLARPVYHVPFLDNILRPLITCFLPSITGTDPLSRAQMLSFMVDIGPVYGIWLLESSRQAHSWPEDIFPIVFGTAFQLFGIGKIAPLYYALEYLRTPLSTTLLGSNRLIDKSALTNLPLALLTGYYLPTFGCFFASGSSTKQTYNAVWQLFPILVPLLRVAFRLPSLLRRGQPHFQNDESRRETADSTIRLEKPEIAQIRKTYIPLAVLSGLTFLYVRFTAPAGSSVFDIFFPQNMLRTDQVRSFNQGIARFLQYDEIFGLGSGLIWLGMRFQELRTLGVPVNWWKVLGGLSGVGLVGGPGATFTVGWGVREELLAQVA</sequence>
<evidence type="ECO:0000313" key="1">
    <source>
        <dbReference type="EMBL" id="KAK1142482.1"/>
    </source>
</evidence>
<gene>
    <name evidence="1" type="ORF">N8T08_007844</name>
</gene>
<keyword evidence="2" id="KW-1185">Reference proteome</keyword>